<reference evidence="1 2" key="1">
    <citation type="submission" date="2018-10" db="EMBL/GenBank/DDBJ databases">
        <title>Cohnella sp. M2MS4P-1, whole genome shotgun sequence.</title>
        <authorList>
            <person name="Tuo L."/>
        </authorList>
    </citation>
    <scope>NUCLEOTIDE SEQUENCE [LARGE SCALE GENOMIC DNA]</scope>
    <source>
        <strain evidence="1 2">M2MS4P-1</strain>
    </source>
</reference>
<gene>
    <name evidence="1" type="ORF">D7Z26_03570</name>
</gene>
<dbReference type="InterPro" id="IPR054055">
    <property type="entry name" value="YpzH"/>
</dbReference>
<name>A0A494Y6C8_9BACL</name>
<dbReference type="EMBL" id="RBZM01000002">
    <property type="protein sequence ID" value="RKP57075.1"/>
    <property type="molecule type" value="Genomic_DNA"/>
</dbReference>
<dbReference type="OrthoDB" id="1955035at2"/>
<dbReference type="AlphaFoldDB" id="A0A494Y6C8"/>
<dbReference type="RefSeq" id="WP_120974690.1">
    <property type="nucleotide sequence ID" value="NZ_RBZM01000002.1"/>
</dbReference>
<evidence type="ECO:0000313" key="1">
    <source>
        <dbReference type="EMBL" id="RKP57075.1"/>
    </source>
</evidence>
<proteinExistence type="predicted"/>
<dbReference type="Pfam" id="PF21835">
    <property type="entry name" value="YIEGIA_cap"/>
    <property type="match status" value="1"/>
</dbReference>
<evidence type="ECO:0000313" key="2">
    <source>
        <dbReference type="Proteomes" id="UP000282076"/>
    </source>
</evidence>
<accession>A0A494Y6C8</accession>
<organism evidence="1 2">
    <name type="scientific">Cohnella endophytica</name>
    <dbReference type="NCBI Taxonomy" id="2419778"/>
    <lineage>
        <taxon>Bacteria</taxon>
        <taxon>Bacillati</taxon>
        <taxon>Bacillota</taxon>
        <taxon>Bacilli</taxon>
        <taxon>Bacillales</taxon>
        <taxon>Paenibacillaceae</taxon>
        <taxon>Cohnella</taxon>
    </lineage>
</organism>
<protein>
    <submittedName>
        <fullName evidence="1">Uncharacterized protein</fullName>
    </submittedName>
</protein>
<dbReference type="Proteomes" id="UP000282076">
    <property type="component" value="Unassembled WGS sequence"/>
</dbReference>
<sequence>MAKIVGIITTDKESVGGGAPMFFAKDREDLQKISHLVEKVLDCAAHEVHPDLFIIVDHHSESQ</sequence>
<comment type="caution">
    <text evidence="1">The sequence shown here is derived from an EMBL/GenBank/DDBJ whole genome shotgun (WGS) entry which is preliminary data.</text>
</comment>
<keyword evidence="2" id="KW-1185">Reference proteome</keyword>